<feature type="domain" description="Apextrin C-terminal" evidence="1">
    <location>
        <begin position="166"/>
        <end position="299"/>
    </location>
</feature>
<protein>
    <submittedName>
        <fullName evidence="2">Metalloendopeptidase</fullName>
    </submittedName>
</protein>
<gene>
    <name evidence="2" type="ORF">PoB_005068900</name>
</gene>
<proteinExistence type="predicted"/>
<dbReference type="SUPFAM" id="SSF49854">
    <property type="entry name" value="Spermadhesin, CUB domain"/>
    <property type="match status" value="1"/>
</dbReference>
<evidence type="ECO:0000313" key="3">
    <source>
        <dbReference type="Proteomes" id="UP000735302"/>
    </source>
</evidence>
<accession>A0AAV4BVG2</accession>
<name>A0AAV4BVG2_9GAST</name>
<organism evidence="2 3">
    <name type="scientific">Plakobranchus ocellatus</name>
    <dbReference type="NCBI Taxonomy" id="259542"/>
    <lineage>
        <taxon>Eukaryota</taxon>
        <taxon>Metazoa</taxon>
        <taxon>Spiralia</taxon>
        <taxon>Lophotrochozoa</taxon>
        <taxon>Mollusca</taxon>
        <taxon>Gastropoda</taxon>
        <taxon>Heterobranchia</taxon>
        <taxon>Euthyneura</taxon>
        <taxon>Panpulmonata</taxon>
        <taxon>Sacoglossa</taxon>
        <taxon>Placobranchoidea</taxon>
        <taxon>Plakobranchidae</taxon>
        <taxon>Plakobranchus</taxon>
    </lineage>
</organism>
<dbReference type="Proteomes" id="UP000735302">
    <property type="component" value="Unassembled WGS sequence"/>
</dbReference>
<dbReference type="InterPro" id="IPR035914">
    <property type="entry name" value="Sperma_CUB_dom_sf"/>
</dbReference>
<dbReference type="Gene3D" id="2.60.120.290">
    <property type="entry name" value="Spermadhesin, CUB domain"/>
    <property type="match status" value="1"/>
</dbReference>
<evidence type="ECO:0000259" key="1">
    <source>
        <dbReference type="Pfam" id="PF16977"/>
    </source>
</evidence>
<reference evidence="2 3" key="1">
    <citation type="journal article" date="2021" name="Elife">
        <title>Chloroplast acquisition without the gene transfer in kleptoplastic sea slugs, Plakobranchus ocellatus.</title>
        <authorList>
            <person name="Maeda T."/>
            <person name="Takahashi S."/>
            <person name="Yoshida T."/>
            <person name="Shimamura S."/>
            <person name="Takaki Y."/>
            <person name="Nagai Y."/>
            <person name="Toyoda A."/>
            <person name="Suzuki Y."/>
            <person name="Arimoto A."/>
            <person name="Ishii H."/>
            <person name="Satoh N."/>
            <person name="Nishiyama T."/>
            <person name="Hasebe M."/>
            <person name="Maruyama T."/>
            <person name="Minagawa J."/>
            <person name="Obokata J."/>
            <person name="Shigenobu S."/>
        </authorList>
    </citation>
    <scope>NUCLEOTIDE SEQUENCE [LARGE SCALE GENOMIC DNA]</scope>
</reference>
<dbReference type="AlphaFoldDB" id="A0AAV4BVG2"/>
<sequence>MQNLENHPGIKTWSINFLETWTAIRDDLSESDSKISKAPVEFEELNVMYQCGERFCEARDCGSGYLARVKGECTCVCPRGYDPLTNCAFHIEGPTANLTWPEAPFSLFAAGSITNKCPQGFEDIRSVKFKTYWGGQDWQMMRTPEHYDMPWPWAHIPICTRSQLSRRDWSTWPEGGDFCVIKPRRYSCKGDFMEYTVWIRGQARAQYSGNIGDFRFSGSDMTIKMCCRSGVTWGWPLDLPNGEPFRLVSGGTCPKVEGMREYQTILLLSSHMTPRKWGNGARPWVNIFKDQLQIRLCYYIPPEYGCNMEISLDKVESSITLTTPGFSSVREPNMRCFYNFLVPNGARVKLTFNYVDMQAEDKMYVRRFHKWQQPYP</sequence>
<dbReference type="EMBL" id="BLXT01005595">
    <property type="protein sequence ID" value="GFO24184.1"/>
    <property type="molecule type" value="Genomic_DNA"/>
</dbReference>
<dbReference type="InterPro" id="IPR031569">
    <property type="entry name" value="ApeC"/>
</dbReference>
<dbReference type="Pfam" id="PF16977">
    <property type="entry name" value="ApeC"/>
    <property type="match status" value="1"/>
</dbReference>
<comment type="caution">
    <text evidence="2">The sequence shown here is derived from an EMBL/GenBank/DDBJ whole genome shotgun (WGS) entry which is preliminary data.</text>
</comment>
<evidence type="ECO:0000313" key="2">
    <source>
        <dbReference type="EMBL" id="GFO24184.1"/>
    </source>
</evidence>
<keyword evidence="3" id="KW-1185">Reference proteome</keyword>